<dbReference type="Pfam" id="PF13517">
    <property type="entry name" value="FG-GAP_3"/>
    <property type="match status" value="1"/>
</dbReference>
<dbReference type="PROSITE" id="PS50948">
    <property type="entry name" value="PAN"/>
    <property type="match status" value="1"/>
</dbReference>
<feature type="domain" description="Apple" evidence="2">
    <location>
        <begin position="445"/>
        <end position="518"/>
    </location>
</feature>
<dbReference type="SUPFAM" id="SSF57414">
    <property type="entry name" value="Hairpin loop containing domain-like"/>
    <property type="match status" value="1"/>
</dbReference>
<evidence type="ECO:0000313" key="3">
    <source>
        <dbReference type="EMBL" id="CAK9115204.1"/>
    </source>
</evidence>
<comment type="caution">
    <text evidence="3">The sequence shown here is derived from an EMBL/GenBank/DDBJ whole genome shotgun (WGS) entry which is preliminary data.</text>
</comment>
<evidence type="ECO:0000313" key="4">
    <source>
        <dbReference type="Proteomes" id="UP001642464"/>
    </source>
</evidence>
<organism evidence="3 4">
    <name type="scientific">Durusdinium trenchii</name>
    <dbReference type="NCBI Taxonomy" id="1381693"/>
    <lineage>
        <taxon>Eukaryota</taxon>
        <taxon>Sar</taxon>
        <taxon>Alveolata</taxon>
        <taxon>Dinophyceae</taxon>
        <taxon>Suessiales</taxon>
        <taxon>Symbiodiniaceae</taxon>
        <taxon>Durusdinium</taxon>
    </lineage>
</organism>
<name>A0ABP0SSU2_9DINO</name>
<dbReference type="PANTHER" id="PTHR44103">
    <property type="entry name" value="PROPROTEIN CONVERTASE P"/>
    <property type="match status" value="1"/>
</dbReference>
<keyword evidence="4" id="KW-1185">Reference proteome</keyword>
<dbReference type="Gene3D" id="3.50.4.10">
    <property type="entry name" value="Hepatocyte Growth Factor"/>
    <property type="match status" value="1"/>
</dbReference>
<sequence length="965" mass="106242">MPPRPLGSTTPSAVTVDGPKHGCRTPDDAWIVHDLVMVWMEESEAEKLLGDAWRALDAYMDRLYHQVMDFLRTTPLLARALACGSVVQSAHVPIYEQSFRDLDLRSLGIKYTGLLLEELGLMDRSMDGLTETARERLAEERQQMLRQDPGAGSQNWCLFRFHLHSELREAQELEGIRVRSCGGDPLALELLDPPREAHLVAVKLSNDRLNHRRRDAEFRAIAHLAGVLRSLIPDADRLMQERVVWGNRLHGWIHLYVTEVPCLSCLGAMVQHLRRRLESGGGSKLRLDMAMANAFGQRCSFTSILEPGWAVRGFNTTSPQLVENPPHYYWVAAPAGGTTPEWKYCLLESCALATCDAGQLPRTDAAEIVPVNKSDCCEASCGQFPCPSGFTLRADANTTVAHGEGTCCERLCSSFHCPAAFEPIFNAHLVKGDRVSQCCRKLPECQMNSNYKPVDMAGTKPRKVDSAAQCFELCERTPLCSGFSWFRDRSCHLADANASLQFSAHSASGNRSCYAKLAPRAPEKKAATKGQLSRSYCQRQPKRCSGRSFETVGPRVWNDYKSSVTRGVEVVDWDGDGFLDIVTVPSLISEEDWAGLDASLDLHIQLHNDPLPKGHITLDDSMDTVDRPQLSIFDWDSDGKLDLLLGMGSGRLRFFKGVDPPVGSKAAPATVDWDLDGYPDLVVGNGKGSLAFFRGGPGKIYPAGVEENPFYFIQTGLQVAPAFADMDGDDDFDLVFSSGQFDNAGTFYFANHNGELVPEPSPIQHVDLSPLAGYVQVPTCLQLVDFDGDGDLDLLTGSSYDATAWFLEQFEDGTFYHAQGASNPFAAGMIGLSPCPALGDIEFDGVGDLVVGDGQGMLLMFQHQPMQHLGLGTKMEDSQHHPLGSLNQHLWGGFPRKPTAVDWNGDGLLDLIVVTDTISLFLQETDGTFLPENTAPFNMILKNIPGHYPGLSFARWTCTSRDYPK</sequence>
<dbReference type="EMBL" id="CAXAMM010044572">
    <property type="protein sequence ID" value="CAK9115204.1"/>
    <property type="molecule type" value="Genomic_DNA"/>
</dbReference>
<dbReference type="Proteomes" id="UP001642464">
    <property type="component" value="Unassembled WGS sequence"/>
</dbReference>
<gene>
    <name evidence="3" type="ORF">SCF082_LOCUS53333</name>
</gene>
<dbReference type="InterPro" id="IPR028994">
    <property type="entry name" value="Integrin_alpha_N"/>
</dbReference>
<proteinExistence type="predicted"/>
<reference evidence="3 4" key="1">
    <citation type="submission" date="2024-02" db="EMBL/GenBank/DDBJ databases">
        <authorList>
            <person name="Chen Y."/>
            <person name="Shah S."/>
            <person name="Dougan E. K."/>
            <person name="Thang M."/>
            <person name="Chan C."/>
        </authorList>
    </citation>
    <scope>NUCLEOTIDE SEQUENCE [LARGE SCALE GENOMIC DNA]</scope>
</reference>
<dbReference type="PANTHER" id="PTHR44103:SF1">
    <property type="entry name" value="PROPROTEIN CONVERTASE P"/>
    <property type="match status" value="1"/>
</dbReference>
<dbReference type="InterPro" id="IPR013517">
    <property type="entry name" value="FG-GAP"/>
</dbReference>
<dbReference type="Gene3D" id="2.130.10.130">
    <property type="entry name" value="Integrin alpha, N-terminal"/>
    <property type="match status" value="1"/>
</dbReference>
<accession>A0ABP0SSU2</accession>
<dbReference type="InterPro" id="IPR003609">
    <property type="entry name" value="Pan_app"/>
</dbReference>
<dbReference type="SUPFAM" id="SSF69318">
    <property type="entry name" value="Integrin alpha N-terminal domain"/>
    <property type="match status" value="1"/>
</dbReference>
<evidence type="ECO:0000256" key="1">
    <source>
        <dbReference type="ARBA" id="ARBA00022729"/>
    </source>
</evidence>
<evidence type="ECO:0000259" key="2">
    <source>
        <dbReference type="PROSITE" id="PS50948"/>
    </source>
</evidence>
<keyword evidence="1" id="KW-0732">Signal</keyword>
<protein>
    <recommendedName>
        <fullName evidence="2">Apple domain-containing protein</fullName>
    </recommendedName>
</protein>